<protein>
    <submittedName>
        <fullName evidence="2">Uncharacterized protein</fullName>
    </submittedName>
</protein>
<name>A0A239GCZ8_9ACTN</name>
<dbReference type="AlphaFoldDB" id="A0A239GCZ8"/>
<evidence type="ECO:0000313" key="3">
    <source>
        <dbReference type="Proteomes" id="UP000198282"/>
    </source>
</evidence>
<reference evidence="2 3" key="1">
    <citation type="submission" date="2017-06" db="EMBL/GenBank/DDBJ databases">
        <authorList>
            <person name="Kim H.J."/>
            <person name="Triplett B.A."/>
        </authorList>
    </citation>
    <scope>NUCLEOTIDE SEQUENCE [LARGE SCALE GENOMIC DNA]</scope>
    <source>
        <strain evidence="2 3">CGMCC 4.2132</strain>
    </source>
</reference>
<dbReference type="EMBL" id="FZOD01000013">
    <property type="protein sequence ID" value="SNS66931.1"/>
    <property type="molecule type" value="Genomic_DNA"/>
</dbReference>
<organism evidence="2 3">
    <name type="scientific">Streptosporangium subroseum</name>
    <dbReference type="NCBI Taxonomy" id="106412"/>
    <lineage>
        <taxon>Bacteria</taxon>
        <taxon>Bacillati</taxon>
        <taxon>Actinomycetota</taxon>
        <taxon>Actinomycetes</taxon>
        <taxon>Streptosporangiales</taxon>
        <taxon>Streptosporangiaceae</taxon>
        <taxon>Streptosporangium</taxon>
    </lineage>
</organism>
<sequence length="103" mass="10285">MSRRVVGTVAALLLAIFAVLYAPLSKPADHHPVAPDAAIMLASGVGLSPAHLHPATHTLPPPGLGLAPPGTGTPAPLLSSGRGPVTRAVNDDSSPRAPPSNDL</sequence>
<accession>A0A239GCZ8</accession>
<gene>
    <name evidence="2" type="ORF">SAMN05216276_1013137</name>
</gene>
<proteinExistence type="predicted"/>
<feature type="compositionally biased region" description="Low complexity" evidence="1">
    <location>
        <begin position="50"/>
        <end position="78"/>
    </location>
</feature>
<dbReference type="Proteomes" id="UP000198282">
    <property type="component" value="Unassembled WGS sequence"/>
</dbReference>
<feature type="region of interest" description="Disordered" evidence="1">
    <location>
        <begin position="50"/>
        <end position="103"/>
    </location>
</feature>
<evidence type="ECO:0000313" key="2">
    <source>
        <dbReference type="EMBL" id="SNS66931.1"/>
    </source>
</evidence>
<dbReference type="RefSeq" id="WP_089208076.1">
    <property type="nucleotide sequence ID" value="NZ_FZOD01000013.1"/>
</dbReference>
<evidence type="ECO:0000256" key="1">
    <source>
        <dbReference type="SAM" id="MobiDB-lite"/>
    </source>
</evidence>
<keyword evidence="3" id="KW-1185">Reference proteome</keyword>